<evidence type="ECO:0000313" key="9">
    <source>
        <dbReference type="RefSeq" id="XP_018828013.2"/>
    </source>
</evidence>
<feature type="compositionally biased region" description="Polar residues" evidence="6">
    <location>
        <begin position="223"/>
        <end position="242"/>
    </location>
</feature>
<dbReference type="STRING" id="51240.A0A2I4F8N5"/>
<keyword evidence="2 5" id="KW-0805">Transcription regulation</keyword>
<comment type="subcellular location">
    <subcellularLocation>
        <location evidence="5">Nucleus</location>
    </subcellularLocation>
</comment>
<comment type="similarity">
    <text evidence="1 5">Belongs to the BZR/LAT61 family.</text>
</comment>
<evidence type="ECO:0000256" key="4">
    <source>
        <dbReference type="ARBA" id="ARBA00023163"/>
    </source>
</evidence>
<evidence type="ECO:0000256" key="1">
    <source>
        <dbReference type="ARBA" id="ARBA00005909"/>
    </source>
</evidence>
<dbReference type="Pfam" id="PF05687">
    <property type="entry name" value="BES1_N"/>
    <property type="match status" value="1"/>
</dbReference>
<evidence type="ECO:0000256" key="3">
    <source>
        <dbReference type="ARBA" id="ARBA00023125"/>
    </source>
</evidence>
<dbReference type="InterPro" id="IPR008540">
    <property type="entry name" value="BES1_N"/>
</dbReference>
<sequence length="249" mass="26339">MKEAAAGKAKAKALMLGGEASGGAQQRTTLGIMKRSVGKPGAVGRTESEKEKTKMRERQRRAITTNIFHGLRKHGGYHLSPRADINEVLRELAKEAGWVVQPDGTTYRSSHGMSCCPLCGSWRTSNNSTTPSSTVVVGSGGEYCSTTASPVRESTMNNSSNNKMGGEPTILSSLFVSGGVGRSPDADIPLDQLYMYESGFTGGLHHPNLSAGGGGPLGLEPTYNPQQLYAQEARASNQNTPVGSPLRRA</sequence>
<dbReference type="KEGG" id="jre:108996532"/>
<feature type="domain" description="BES1/BZR1 plant transcription factor N-terminal" evidence="7">
    <location>
        <begin position="45"/>
        <end position="137"/>
    </location>
</feature>
<evidence type="ECO:0000259" key="7">
    <source>
        <dbReference type="Pfam" id="PF05687"/>
    </source>
</evidence>
<reference evidence="9" key="1">
    <citation type="submission" date="2025-08" db="UniProtKB">
        <authorList>
            <consortium name="RefSeq"/>
        </authorList>
    </citation>
    <scope>IDENTIFICATION</scope>
    <source>
        <tissue evidence="9">Leaves</tissue>
    </source>
</reference>
<dbReference type="InParanoid" id="A0A2I4F8N5"/>
<dbReference type="InterPro" id="IPR033264">
    <property type="entry name" value="BZR"/>
</dbReference>
<dbReference type="GO" id="GO:0003677">
    <property type="term" value="F:DNA binding"/>
    <property type="evidence" value="ECO:0007669"/>
    <property type="project" value="UniProtKB-UniRule"/>
</dbReference>
<dbReference type="RefSeq" id="XP_018828013.2">
    <property type="nucleotide sequence ID" value="XM_018972468.2"/>
</dbReference>
<organism evidence="8 9">
    <name type="scientific">Juglans regia</name>
    <name type="common">English walnut</name>
    <dbReference type="NCBI Taxonomy" id="51240"/>
    <lineage>
        <taxon>Eukaryota</taxon>
        <taxon>Viridiplantae</taxon>
        <taxon>Streptophyta</taxon>
        <taxon>Embryophyta</taxon>
        <taxon>Tracheophyta</taxon>
        <taxon>Spermatophyta</taxon>
        <taxon>Magnoliopsida</taxon>
        <taxon>eudicotyledons</taxon>
        <taxon>Gunneridae</taxon>
        <taxon>Pentapetalae</taxon>
        <taxon>rosids</taxon>
        <taxon>fabids</taxon>
        <taxon>Fagales</taxon>
        <taxon>Juglandaceae</taxon>
        <taxon>Juglans</taxon>
    </lineage>
</organism>
<dbReference type="AlphaFoldDB" id="A0A2I4F8N5"/>
<gene>
    <name evidence="9" type="primary">LOC108996532</name>
</gene>
<feature type="region of interest" description="Disordered" evidence="6">
    <location>
        <begin position="211"/>
        <end position="249"/>
    </location>
</feature>
<dbReference type="OrthoDB" id="1907033at2759"/>
<feature type="region of interest" description="Disordered" evidence="6">
    <location>
        <begin position="37"/>
        <end position="58"/>
    </location>
</feature>
<evidence type="ECO:0000256" key="6">
    <source>
        <dbReference type="SAM" id="MobiDB-lite"/>
    </source>
</evidence>
<dbReference type="PANTHER" id="PTHR31506">
    <property type="entry name" value="BES1/BZR1 HOMOLOG PROTEIN 3-RELATED"/>
    <property type="match status" value="1"/>
</dbReference>
<evidence type="ECO:0000256" key="5">
    <source>
        <dbReference type="RuleBase" id="RU369040"/>
    </source>
</evidence>
<evidence type="ECO:0000313" key="8">
    <source>
        <dbReference type="Proteomes" id="UP000235220"/>
    </source>
</evidence>
<dbReference type="GeneID" id="108996532"/>
<protein>
    <recommendedName>
        <fullName evidence="5">Protein BZR1 homolog</fullName>
    </recommendedName>
    <alternativeName>
        <fullName evidence="5">Protein BRASSINAZOLE-RESISTANT 1 homolog</fullName>
    </alternativeName>
</protein>
<dbReference type="GO" id="GO:0009742">
    <property type="term" value="P:brassinosteroid mediated signaling pathway"/>
    <property type="evidence" value="ECO:0007669"/>
    <property type="project" value="UniProtKB-UniRule"/>
</dbReference>
<keyword evidence="8" id="KW-1185">Reference proteome</keyword>
<keyword evidence="3 5" id="KW-0238">DNA-binding</keyword>
<comment type="function">
    <text evidence="5">Functions in brassinosteroid signaling. May function as transcriptional repressor.</text>
</comment>
<keyword evidence="4 5" id="KW-0804">Transcription</keyword>
<proteinExistence type="inferred from homology"/>
<dbReference type="PANTHER" id="PTHR31506:SF4">
    <property type="entry name" value="BES1_BZR1 PLANT TRANSCRIPTION FACTOR N-TERMINAL DOMAIN-CONTAINING PROTEIN"/>
    <property type="match status" value="1"/>
</dbReference>
<dbReference type="GO" id="GO:0005634">
    <property type="term" value="C:nucleus"/>
    <property type="evidence" value="ECO:0007669"/>
    <property type="project" value="UniProtKB-SubCell"/>
</dbReference>
<evidence type="ECO:0000256" key="2">
    <source>
        <dbReference type="ARBA" id="ARBA00023015"/>
    </source>
</evidence>
<name>A0A2I4F8N5_JUGRE</name>
<dbReference type="Proteomes" id="UP000235220">
    <property type="component" value="Chromosome 3"/>
</dbReference>
<feature type="compositionally biased region" description="Basic and acidic residues" evidence="6">
    <location>
        <begin position="46"/>
        <end position="56"/>
    </location>
</feature>
<dbReference type="GO" id="GO:0006351">
    <property type="term" value="P:DNA-templated transcription"/>
    <property type="evidence" value="ECO:0007669"/>
    <property type="project" value="InterPro"/>
</dbReference>
<dbReference type="GO" id="GO:0003700">
    <property type="term" value="F:DNA-binding transcription factor activity"/>
    <property type="evidence" value="ECO:0007669"/>
    <property type="project" value="UniProtKB-UniRule"/>
</dbReference>
<keyword evidence="5" id="KW-1070">Brassinosteroid signaling pathway</keyword>
<accession>A0A2I4F8N5</accession>